<organism evidence="1 2">
    <name type="scientific">Dallia pectoralis</name>
    <name type="common">Alaska blackfish</name>
    <dbReference type="NCBI Taxonomy" id="75939"/>
    <lineage>
        <taxon>Eukaryota</taxon>
        <taxon>Metazoa</taxon>
        <taxon>Chordata</taxon>
        <taxon>Craniata</taxon>
        <taxon>Vertebrata</taxon>
        <taxon>Euteleostomi</taxon>
        <taxon>Actinopterygii</taxon>
        <taxon>Neopterygii</taxon>
        <taxon>Teleostei</taxon>
        <taxon>Protacanthopterygii</taxon>
        <taxon>Esociformes</taxon>
        <taxon>Umbridae</taxon>
        <taxon>Dallia</taxon>
    </lineage>
</organism>
<keyword evidence="2" id="KW-1185">Reference proteome</keyword>
<protein>
    <submittedName>
        <fullName evidence="1">Uncharacterized protein</fullName>
    </submittedName>
</protein>
<reference evidence="1" key="1">
    <citation type="submission" date="2021-05" db="EMBL/GenBank/DDBJ databases">
        <authorList>
            <person name="Pan Q."/>
            <person name="Jouanno E."/>
            <person name="Zahm M."/>
            <person name="Klopp C."/>
            <person name="Cabau C."/>
            <person name="Louis A."/>
            <person name="Berthelot C."/>
            <person name="Parey E."/>
            <person name="Roest Crollius H."/>
            <person name="Montfort J."/>
            <person name="Robinson-Rechavi M."/>
            <person name="Bouchez O."/>
            <person name="Lampietro C."/>
            <person name="Lopez Roques C."/>
            <person name="Donnadieu C."/>
            <person name="Postlethwait J."/>
            <person name="Bobe J."/>
            <person name="Dillon D."/>
            <person name="Chandos A."/>
            <person name="von Hippel F."/>
            <person name="Guiguen Y."/>
        </authorList>
    </citation>
    <scope>NUCLEOTIDE SEQUENCE</scope>
    <source>
        <strain evidence="1">YG-Jan2019</strain>
    </source>
</reference>
<sequence length="156" mass="16789">MPALTMKRWWEDSVDTVDPLSALPQTGTLVSNPHPTKPPIGQKNGCAAVPTEMRERLPSKLTYDDSYVVRRRQSPAFTSAHPTQAAWSLSRKPGFGDTIAASRDPGPGRGRDVPHAQLHIPVLQLQIPSLSLPPPPPSQSHSSTPSSPFAAPTHPA</sequence>
<name>A0ACC2F0K5_DALPE</name>
<evidence type="ECO:0000313" key="1">
    <source>
        <dbReference type="EMBL" id="KAJ7984834.1"/>
    </source>
</evidence>
<accession>A0ACC2F0K5</accession>
<comment type="caution">
    <text evidence="1">The sequence shown here is derived from an EMBL/GenBank/DDBJ whole genome shotgun (WGS) entry which is preliminary data.</text>
</comment>
<proteinExistence type="predicted"/>
<gene>
    <name evidence="1" type="ORF">DPEC_G00358880</name>
</gene>
<evidence type="ECO:0000313" key="2">
    <source>
        <dbReference type="Proteomes" id="UP001157502"/>
    </source>
</evidence>
<dbReference type="Proteomes" id="UP001157502">
    <property type="component" value="Chromosome 37"/>
</dbReference>
<dbReference type="EMBL" id="CM055764">
    <property type="protein sequence ID" value="KAJ7984834.1"/>
    <property type="molecule type" value="Genomic_DNA"/>
</dbReference>